<keyword evidence="9" id="KW-0539">Nucleus</keyword>
<dbReference type="PANTHER" id="PTHR13135:SF0">
    <property type="entry name" value="PHOSPHORYLATED ADAPTER RNA EXPORT PROTEIN"/>
    <property type="match status" value="1"/>
</dbReference>
<evidence type="ECO:0000256" key="4">
    <source>
        <dbReference type="ARBA" id="ARBA00016856"/>
    </source>
</evidence>
<feature type="region of interest" description="Disordered" evidence="11">
    <location>
        <begin position="138"/>
        <end position="233"/>
    </location>
</feature>
<feature type="domain" description="Phosphorylated adapter RNA export protein RNA-binding" evidence="12">
    <location>
        <begin position="320"/>
        <end position="356"/>
    </location>
</feature>
<dbReference type="InterPro" id="IPR019385">
    <property type="entry name" value="PHAX_RNA-binding_domain"/>
</dbReference>
<dbReference type="Pfam" id="PF10258">
    <property type="entry name" value="PHAX_RNA-bd"/>
    <property type="match status" value="1"/>
</dbReference>
<evidence type="ECO:0000259" key="12">
    <source>
        <dbReference type="Pfam" id="PF10258"/>
    </source>
</evidence>
<dbReference type="Proteomes" id="UP000014760">
    <property type="component" value="Unassembled WGS sequence"/>
</dbReference>
<dbReference type="InterPro" id="IPR038092">
    <property type="entry name" value="PHAX_RNA-binding_sf"/>
</dbReference>
<evidence type="ECO:0000256" key="5">
    <source>
        <dbReference type="ARBA" id="ARBA00022448"/>
    </source>
</evidence>
<gene>
    <name evidence="13" type="ORF">CAPTEDRAFT_206723</name>
</gene>
<evidence type="ECO:0000256" key="6">
    <source>
        <dbReference type="ARBA" id="ARBA00022490"/>
    </source>
</evidence>
<dbReference type="GO" id="GO:0006408">
    <property type="term" value="P:snRNA export from nucleus"/>
    <property type="evidence" value="ECO:0007669"/>
    <property type="project" value="InterPro"/>
</dbReference>
<keyword evidence="5" id="KW-0813">Transport</keyword>
<proteinExistence type="inferred from homology"/>
<keyword evidence="15" id="KW-1185">Reference proteome</keyword>
<keyword evidence="6" id="KW-0963">Cytoplasm</keyword>
<dbReference type="PANTHER" id="PTHR13135">
    <property type="entry name" value="CYTOSOLIC RESINIFERATOXIN BINDING PROTEIN RBP-26"/>
    <property type="match status" value="1"/>
</dbReference>
<evidence type="ECO:0000256" key="2">
    <source>
        <dbReference type="ARBA" id="ARBA00004496"/>
    </source>
</evidence>
<dbReference type="Gene3D" id="1.10.10.1440">
    <property type="entry name" value="PHAX RNA-binding domain"/>
    <property type="match status" value="1"/>
</dbReference>
<dbReference type="EMBL" id="AMQN01010766">
    <property type="status" value="NOT_ANNOTATED_CDS"/>
    <property type="molecule type" value="Genomic_DNA"/>
</dbReference>
<evidence type="ECO:0000256" key="3">
    <source>
        <dbReference type="ARBA" id="ARBA00006094"/>
    </source>
</evidence>
<reference evidence="15" key="1">
    <citation type="submission" date="2012-12" db="EMBL/GenBank/DDBJ databases">
        <authorList>
            <person name="Hellsten U."/>
            <person name="Grimwood J."/>
            <person name="Chapman J.A."/>
            <person name="Shapiro H."/>
            <person name="Aerts A."/>
            <person name="Otillar R.P."/>
            <person name="Terry A.Y."/>
            <person name="Boore J.L."/>
            <person name="Simakov O."/>
            <person name="Marletaz F."/>
            <person name="Cho S.-J."/>
            <person name="Edsinger-Gonzales E."/>
            <person name="Havlak P."/>
            <person name="Kuo D.-H."/>
            <person name="Larsson T."/>
            <person name="Lv J."/>
            <person name="Arendt D."/>
            <person name="Savage R."/>
            <person name="Osoegawa K."/>
            <person name="de Jong P."/>
            <person name="Lindberg D.R."/>
            <person name="Seaver E.C."/>
            <person name="Weisblat D.A."/>
            <person name="Putnam N.H."/>
            <person name="Grigoriev I.V."/>
            <person name="Rokhsar D.S."/>
        </authorList>
    </citation>
    <scope>NUCLEOTIDE SEQUENCE</scope>
    <source>
        <strain evidence="15">I ESC-2004</strain>
    </source>
</reference>
<dbReference type="InterPro" id="IPR039047">
    <property type="entry name" value="PHAX"/>
</dbReference>
<evidence type="ECO:0000256" key="1">
    <source>
        <dbReference type="ARBA" id="ARBA00004123"/>
    </source>
</evidence>
<dbReference type="GO" id="GO:0005737">
    <property type="term" value="C:cytoplasm"/>
    <property type="evidence" value="ECO:0007669"/>
    <property type="project" value="UniProtKB-SubCell"/>
</dbReference>
<evidence type="ECO:0000256" key="10">
    <source>
        <dbReference type="ARBA" id="ARBA00030834"/>
    </source>
</evidence>
<accession>R7TUU8</accession>
<dbReference type="EMBL" id="KB308489">
    <property type="protein sequence ID" value="ELT97688.1"/>
    <property type="molecule type" value="Genomic_DNA"/>
</dbReference>
<dbReference type="HOGENOM" id="CLU_650923_0_0_1"/>
<comment type="similarity">
    <text evidence="3">Belongs to the PHAX family.</text>
</comment>
<evidence type="ECO:0000313" key="15">
    <source>
        <dbReference type="Proteomes" id="UP000014760"/>
    </source>
</evidence>
<name>R7TUU8_CAPTE</name>
<keyword evidence="8" id="KW-0653">Protein transport</keyword>
<feature type="compositionally biased region" description="Basic and acidic residues" evidence="11">
    <location>
        <begin position="188"/>
        <end position="199"/>
    </location>
</feature>
<dbReference type="EnsemblMetazoa" id="CapteT206723">
    <property type="protein sequence ID" value="CapteP206723"/>
    <property type="gene ID" value="CapteG206723"/>
</dbReference>
<dbReference type="GO" id="GO:0015031">
    <property type="term" value="P:protein transport"/>
    <property type="evidence" value="ECO:0007669"/>
    <property type="project" value="UniProtKB-KW"/>
</dbReference>
<evidence type="ECO:0000256" key="9">
    <source>
        <dbReference type="ARBA" id="ARBA00023242"/>
    </source>
</evidence>
<reference evidence="14" key="3">
    <citation type="submission" date="2015-06" db="UniProtKB">
        <authorList>
            <consortium name="EnsemblMetazoa"/>
        </authorList>
    </citation>
    <scope>IDENTIFICATION</scope>
</reference>
<dbReference type="GO" id="GO:0003723">
    <property type="term" value="F:RNA binding"/>
    <property type="evidence" value="ECO:0007669"/>
    <property type="project" value="UniProtKB-KW"/>
</dbReference>
<dbReference type="OrthoDB" id="20573at2759"/>
<dbReference type="GO" id="GO:0005634">
    <property type="term" value="C:nucleus"/>
    <property type="evidence" value="ECO:0007669"/>
    <property type="project" value="UniProtKB-SubCell"/>
</dbReference>
<keyword evidence="7" id="KW-0694">RNA-binding</keyword>
<organism evidence="13">
    <name type="scientific">Capitella teleta</name>
    <name type="common">Polychaete worm</name>
    <dbReference type="NCBI Taxonomy" id="283909"/>
    <lineage>
        <taxon>Eukaryota</taxon>
        <taxon>Metazoa</taxon>
        <taxon>Spiralia</taxon>
        <taxon>Lophotrochozoa</taxon>
        <taxon>Annelida</taxon>
        <taxon>Polychaeta</taxon>
        <taxon>Sedentaria</taxon>
        <taxon>Scolecida</taxon>
        <taxon>Capitellidae</taxon>
        <taxon>Capitella</taxon>
    </lineage>
</organism>
<feature type="region of interest" description="Disordered" evidence="11">
    <location>
        <begin position="25"/>
        <end position="88"/>
    </location>
</feature>
<protein>
    <recommendedName>
        <fullName evidence="4">Phosphorylated adapter RNA export protein</fullName>
    </recommendedName>
    <alternativeName>
        <fullName evidence="10">RNA U small nuclear RNA export adapter protein</fullName>
    </alternativeName>
</protein>
<reference evidence="13 15" key="2">
    <citation type="journal article" date="2013" name="Nature">
        <title>Insights into bilaterian evolution from three spiralian genomes.</title>
        <authorList>
            <person name="Simakov O."/>
            <person name="Marletaz F."/>
            <person name="Cho S.J."/>
            <person name="Edsinger-Gonzales E."/>
            <person name="Havlak P."/>
            <person name="Hellsten U."/>
            <person name="Kuo D.H."/>
            <person name="Larsson T."/>
            <person name="Lv J."/>
            <person name="Arendt D."/>
            <person name="Savage R."/>
            <person name="Osoegawa K."/>
            <person name="de Jong P."/>
            <person name="Grimwood J."/>
            <person name="Chapman J.A."/>
            <person name="Shapiro H."/>
            <person name="Aerts A."/>
            <person name="Otillar R.P."/>
            <person name="Terry A.Y."/>
            <person name="Boore J.L."/>
            <person name="Grigoriev I.V."/>
            <person name="Lindberg D.R."/>
            <person name="Seaver E.C."/>
            <person name="Weisblat D.A."/>
            <person name="Putnam N.H."/>
            <person name="Rokhsar D.S."/>
        </authorList>
    </citation>
    <scope>NUCLEOTIDE SEQUENCE</scope>
    <source>
        <strain evidence="13 15">I ESC-2004</strain>
    </source>
</reference>
<evidence type="ECO:0000313" key="14">
    <source>
        <dbReference type="EnsemblMetazoa" id="CapteP206723"/>
    </source>
</evidence>
<comment type="subcellular location">
    <subcellularLocation>
        <location evidence="2">Cytoplasm</location>
    </subcellularLocation>
    <subcellularLocation>
        <location evidence="1">Nucleus</location>
    </subcellularLocation>
</comment>
<evidence type="ECO:0000256" key="8">
    <source>
        <dbReference type="ARBA" id="ARBA00022927"/>
    </source>
</evidence>
<evidence type="ECO:0000256" key="7">
    <source>
        <dbReference type="ARBA" id="ARBA00022884"/>
    </source>
</evidence>
<feature type="compositionally biased region" description="Basic residues" evidence="11">
    <location>
        <begin position="200"/>
        <end position="220"/>
    </location>
</feature>
<feature type="compositionally biased region" description="Polar residues" evidence="11">
    <location>
        <begin position="64"/>
        <end position="76"/>
    </location>
</feature>
<feature type="compositionally biased region" description="Acidic residues" evidence="11">
    <location>
        <begin position="140"/>
        <end position="157"/>
    </location>
</feature>
<dbReference type="STRING" id="283909.R7TUU8"/>
<evidence type="ECO:0000313" key="13">
    <source>
        <dbReference type="EMBL" id="ELT97688.1"/>
    </source>
</evidence>
<dbReference type="FunCoup" id="R7TUU8">
    <property type="interactions" value="1184"/>
</dbReference>
<dbReference type="AlphaFoldDB" id="R7TUU8"/>
<dbReference type="OMA" id="ADEISFX"/>
<sequence>MVQLSSNILTLASAPRHSLTLHLPQHLQPRHSHRSAPGLSSDDDSDSEIENFTSPCKKKPSLLWPTSHSNQFQNPNHLKGSLQEPSARKGKDIWSSMLTEDNLTFGVKEMVADKIIDNSRDVESYDYTRAELDPRKRNEVEEELVEEEEEGQEEVDLETFGMEAKPKIDMKSRLGRISKESLSSGSDGDEKRSHGEGRGRKGNRKEKGSHRKRTHSTRKMQTKELSGRLGARSYDASKDRSHIKVSADDSCDKVAAEIMQLLGEPEEQRTLFTDLVQAVGCQRALEILYMTEDLEEAGGIMTLVTLASDCEFKCDRCCLFKNGYRRRTPGGIFLMLIKDTTVENKEKVDAVFLAQRRQHWQKIKAERKKCKKQDRLKNEVENGDEMQVQETLLPVLADKKDVIQPNVFLAENSEEMVEAFGV</sequence>
<evidence type="ECO:0000256" key="11">
    <source>
        <dbReference type="SAM" id="MobiDB-lite"/>
    </source>
</evidence>